<gene>
    <name evidence="1" type="ORF">TICRE_09610</name>
</gene>
<dbReference type="Pfam" id="PF02596">
    <property type="entry name" value="DUF169"/>
    <property type="match status" value="1"/>
</dbReference>
<keyword evidence="2" id="KW-1185">Reference proteome</keyword>
<accession>A0A1U7M7M9</accession>
<dbReference type="InterPro" id="IPR003748">
    <property type="entry name" value="DUF169"/>
</dbReference>
<dbReference type="PANTHER" id="PTHR37954:SF3">
    <property type="entry name" value="DUF169 DOMAIN-CONTAINING PROTEIN"/>
    <property type="match status" value="1"/>
</dbReference>
<organism evidence="1 2">
    <name type="scientific">Tissierella creatinophila DSM 6911</name>
    <dbReference type="NCBI Taxonomy" id="1123403"/>
    <lineage>
        <taxon>Bacteria</taxon>
        <taxon>Bacillati</taxon>
        <taxon>Bacillota</taxon>
        <taxon>Tissierellia</taxon>
        <taxon>Tissierellales</taxon>
        <taxon>Tissierellaceae</taxon>
        <taxon>Tissierella</taxon>
    </lineage>
</organism>
<dbReference type="EMBL" id="LTDM01000011">
    <property type="protein sequence ID" value="OLS03260.1"/>
    <property type="molecule type" value="Genomic_DNA"/>
</dbReference>
<proteinExistence type="predicted"/>
<name>A0A1U7M7M9_TISCR</name>
<sequence>MELSEKISILPILLNLKRKVVAVRIIKNKKEYDSINAKEIKSKVTYCYMIKRGGSGQHFKSKADNFWCVGASKALGLIDVPENVISGEVYESLGLYIDREVAKSAQEDIKYIEERNYGIEVFPLEDYPNRKFDVAIIVDTSYPIMRIAQGYSYYYGINKSIRIGGNQAICSESTATPYLEDDINISMLCSGTRFFAKWDENDISIGIPYSKMNNIIDGIINTINPTEPNEKKLRIIEELSKKGIDLGIELDKNYYI</sequence>
<evidence type="ECO:0000313" key="1">
    <source>
        <dbReference type="EMBL" id="OLS03260.1"/>
    </source>
</evidence>
<comment type="caution">
    <text evidence="1">The sequence shown here is derived from an EMBL/GenBank/DDBJ whole genome shotgun (WGS) entry which is preliminary data.</text>
</comment>
<dbReference type="OrthoDB" id="378658at2"/>
<dbReference type="AlphaFoldDB" id="A0A1U7M7M9"/>
<dbReference type="PANTHER" id="PTHR37954">
    <property type="entry name" value="BLL4979 PROTEIN"/>
    <property type="match status" value="1"/>
</dbReference>
<evidence type="ECO:0000313" key="2">
    <source>
        <dbReference type="Proteomes" id="UP000186112"/>
    </source>
</evidence>
<dbReference type="Proteomes" id="UP000186112">
    <property type="component" value="Unassembled WGS sequence"/>
</dbReference>
<dbReference type="RefSeq" id="WP_075725681.1">
    <property type="nucleotide sequence ID" value="NZ_LTDM01000011.1"/>
</dbReference>
<reference evidence="1 2" key="1">
    <citation type="submission" date="2016-02" db="EMBL/GenBank/DDBJ databases">
        <title>Genome sequence of Tissierella creatinophila DSM 6911.</title>
        <authorList>
            <person name="Poehlein A."/>
            <person name="Daniel R."/>
        </authorList>
    </citation>
    <scope>NUCLEOTIDE SEQUENCE [LARGE SCALE GENOMIC DNA]</scope>
    <source>
        <strain evidence="1 2">DSM 6911</strain>
    </source>
</reference>
<protein>
    <submittedName>
        <fullName evidence="1">Uncharacterized protein</fullName>
    </submittedName>
</protein>